<evidence type="ECO:0000313" key="2">
    <source>
        <dbReference type="EMBL" id="KAJ3252526.1"/>
    </source>
</evidence>
<organism evidence="2 3">
    <name type="scientific">Boothiomyces macroporosus</name>
    <dbReference type="NCBI Taxonomy" id="261099"/>
    <lineage>
        <taxon>Eukaryota</taxon>
        <taxon>Fungi</taxon>
        <taxon>Fungi incertae sedis</taxon>
        <taxon>Chytridiomycota</taxon>
        <taxon>Chytridiomycota incertae sedis</taxon>
        <taxon>Chytridiomycetes</taxon>
        <taxon>Rhizophydiales</taxon>
        <taxon>Terramycetaceae</taxon>
        <taxon>Boothiomyces</taxon>
    </lineage>
</organism>
<evidence type="ECO:0000256" key="1">
    <source>
        <dbReference type="SAM" id="MobiDB-lite"/>
    </source>
</evidence>
<name>A0AAD5UE83_9FUNG</name>
<dbReference type="Proteomes" id="UP001210925">
    <property type="component" value="Unassembled WGS sequence"/>
</dbReference>
<feature type="region of interest" description="Disordered" evidence="1">
    <location>
        <begin position="1"/>
        <end position="52"/>
    </location>
</feature>
<evidence type="ECO:0000313" key="3">
    <source>
        <dbReference type="Proteomes" id="UP001210925"/>
    </source>
</evidence>
<keyword evidence="3" id="KW-1185">Reference proteome</keyword>
<dbReference type="AlphaFoldDB" id="A0AAD5UE83"/>
<proteinExistence type="predicted"/>
<protein>
    <submittedName>
        <fullName evidence="2">Uncharacterized protein</fullName>
    </submittedName>
</protein>
<gene>
    <name evidence="2" type="ORF">HK103_001427</name>
</gene>
<reference evidence="2" key="1">
    <citation type="submission" date="2020-05" db="EMBL/GenBank/DDBJ databases">
        <title>Phylogenomic resolution of chytrid fungi.</title>
        <authorList>
            <person name="Stajich J.E."/>
            <person name="Amses K."/>
            <person name="Simmons R."/>
            <person name="Seto K."/>
            <person name="Myers J."/>
            <person name="Bonds A."/>
            <person name="Quandt C.A."/>
            <person name="Barry K."/>
            <person name="Liu P."/>
            <person name="Grigoriev I."/>
            <person name="Longcore J.E."/>
            <person name="James T.Y."/>
        </authorList>
    </citation>
    <scope>NUCLEOTIDE SEQUENCE</scope>
    <source>
        <strain evidence="2">PLAUS21</strain>
    </source>
</reference>
<dbReference type="EMBL" id="JADGKB010000138">
    <property type="protein sequence ID" value="KAJ3252526.1"/>
    <property type="molecule type" value="Genomic_DNA"/>
</dbReference>
<sequence>MNRNHKRRHSESTTVHSPYPDYFQIKKKSSKAKTVEPQFPRKQKAEPMPPIRRHGAFRGLKRQVSQPLLRVAIANSYRKRNPELELQTTFYNMVDEPRPPITGEQPPVALPTTCSEIHKSELGINQTGNSGENDILDYTNDDTDIFGNRVNPAISNIPPLFCGAASIDGYSKKDFTIFNQSPAGATKENVKEAPKSEPPISTVSIRELLSNWTYEADTEDISPVSPIKCDSKLPLIPASMKKLVSYNSTPALTLKDKGIEKDYIDWKTEVSNYFSSPVSSLTQGFKLDLASLKEGMYSIGASPECDRNVSTTADKGCPSCPDVIGYIVSKGKLESKVLTVNGKVASYYQLEYDGESYDIGKNLKFKVSVDNTFRIYDSTKPGYIRVLQGQNDLFLDYDESLVCIGELEKSKAILKTSIKGQDKELNLHYVEKWDLYELFYKDELASKQRTFPLRYLQAQHLEGRRYILNFNFSCPMFEVTDTKPFENVIESHLHGGVNPIYF</sequence>
<accession>A0AAD5UE83</accession>
<comment type="caution">
    <text evidence="2">The sequence shown here is derived from an EMBL/GenBank/DDBJ whole genome shotgun (WGS) entry which is preliminary data.</text>
</comment>